<feature type="domain" description="DUF637" evidence="1">
    <location>
        <begin position="1304"/>
        <end position="1392"/>
    </location>
</feature>
<proteinExistence type="predicted"/>
<evidence type="ECO:0000313" key="2">
    <source>
        <dbReference type="EMBL" id="AJD50013.1"/>
    </source>
</evidence>
<keyword evidence="3" id="KW-1185">Reference proteome</keyword>
<accession>A0A0B4XU62</accession>
<dbReference type="HOGENOM" id="CLU_244542_0_0_6"/>
<dbReference type="STRING" id="391936.S7S_18005"/>
<dbReference type="EMBL" id="CP004387">
    <property type="protein sequence ID" value="AJD50013.1"/>
    <property type="molecule type" value="Genomic_DNA"/>
</dbReference>
<dbReference type="InterPro" id="IPR006915">
    <property type="entry name" value="DUF637_hemagglutn_put"/>
</dbReference>
<name>A0A0B4XU62_9GAMM</name>
<dbReference type="InterPro" id="IPR022385">
    <property type="entry name" value="Rhs_assc_core"/>
</dbReference>
<dbReference type="Proteomes" id="UP000006764">
    <property type="component" value="Chromosome"/>
</dbReference>
<organism evidence="2 3">
    <name type="scientific">Isoalcanivorax pacificus W11-5</name>
    <dbReference type="NCBI Taxonomy" id="391936"/>
    <lineage>
        <taxon>Bacteria</taxon>
        <taxon>Pseudomonadati</taxon>
        <taxon>Pseudomonadota</taxon>
        <taxon>Gammaproteobacteria</taxon>
        <taxon>Oceanospirillales</taxon>
        <taxon>Alcanivoracaceae</taxon>
        <taxon>Isoalcanivorax</taxon>
    </lineage>
</organism>
<dbReference type="Pfam" id="PF04830">
    <property type="entry name" value="DUF637"/>
    <property type="match status" value="1"/>
</dbReference>
<dbReference type="InterPro" id="IPR006530">
    <property type="entry name" value="YD"/>
</dbReference>
<dbReference type="NCBIfam" id="TIGR01643">
    <property type="entry name" value="YD_repeat_2x"/>
    <property type="match status" value="1"/>
</dbReference>
<dbReference type="InterPro" id="IPR050708">
    <property type="entry name" value="T6SS_VgrG/RHS"/>
</dbReference>
<protein>
    <submittedName>
        <fullName evidence="2">Rhs family protein</fullName>
    </submittedName>
</protein>
<dbReference type="PANTHER" id="PTHR32305">
    <property type="match status" value="1"/>
</dbReference>
<dbReference type="KEGG" id="apac:S7S_18005"/>
<sequence length="1594" mass="174549">MPLTPVVAGGVSEDLLAEAVQFMDINNDGKIDWCIERGYAKQWHGADIKCFLGTSSGFGAAITNYTLPDLGVNQTGLRGLREVNRGWADIYGDGEPRYCALYWKSNTPHNRGMACYGPQNSQRQDLLLSVKNGQGLYYGVEYKDVSDPSVYDYDAEVGPEGQIYLSSGMTVVAKFMASNGVGGLSEQSYFYKNYGYMPDERGGLGFDYERVVSEEGKKRYEAWFSHEVNRHQAGQLLRAETAYQVSPGNFRVVSEEEYDWKTVIYWLDGFMIHPWTDTIWNKDLPLRYTVWLLGSTSRKYELDGTLISTTVTENENDAYGNLASQTITTSGQNQSFTKTLTNTYQNYPEQWVLGRLTRSEVTQAASYNGVTSAPITRTSAWEYYSPVMPGIGGMLHKEIIEPDNPALRTEKHYTYNQFGAKSSVTAIHPGLPDQMVSYTYDHQGRFVLQEENTLGHTMSYGYDLATGNKLSQTDANGLTAYWDYDAIGRLKTEISASGQRSQTRIGGCNTGCPALARYYTESWLESSTGARITDSSIEYVDVLGRTIEAHSPGFSGETIIVRTQYDDKGEVTRSSEPFVYGMPTYWNTVVSRDVLGRTLEETTASGVQFLTEYHAYAVEQTANWSDPVSGSQISQTSVVVSDVNGNMRSATDAAQRTILYHYDAYENLTRIDLPDQVQVENTYDVLGRRLTSTDPNIGNWQYAYDGAGRIALQENGSGRRVCFAYDQIGRMVARVDDYLSSSSWSVAKASALNQCAGQAATTSWSYDQPAKGVGRLALLQDINGYSEEPFYDAFGRVLSVDIEYDGLELTGGSVYDSATGRLTQETVLHEVGGPSVTIEYRYNNGGYLYEIGKPGLADYYWRVTDKDARGQVTERSLANGMIQGRAEYDAASGFLQAMRAKVAYTSEWAIQNQTYAYDARGLMRQRAEQIASLNQHIQETFSYDNSNRLTNASIVNMNVPAASYNQSVTYDVSGNILNRNDVGSYVYGEACEVNGQAYTPGPHAVTSVSGARNASYCYDGGGNMVSGDGRTISYTSFNKPDQIQTSSASVQLIYGPSRSILKTVTTYGTESTTKYSFGAYEKIVKTEQGQTSVKERFSLPGGAVVSFEDGVEGSKKEEYLVSDAIGSVIATVNALGGVSERYQYDPWGRPRASINWEAITDLIWNQIDRSDAATSKGFSGHEMLDQVGLIHMGGRVYDPTIGRFLSADPVIKGLENTESYNRYSYVLNSPLSFTDPSGYSWLSKTWKKIRRVMKRFKLGTFDPKHLLIEGSLKSLGKELARFAARNKYAGEVIGLVGVGACAFITGGVGAAGCVSAYQAIVTTSISYGSGGSLSDALQAGVRAGALAYANAAFAKKIGSRGWEWHASGAAHAVRGGIFAAAAGSDVQSGMTGGFVEGVLGDYIEIKTASDPGMGTVAAGFISGTVSEVTGGKFSVGAVTGAMGYLFNQMGSRDFPAPAGVSRNPETLRGIKDYYASAEVRAMIGAGMNVPYPTQDMIFTEGLSSYIQGILDIGIFFYPIGQGASWFAIGKEFRFGNNFRVAPFGNRTGHPIGRYPHYHRRVTNPDTGVPLDGQGINRHRPVETKSTDKSFFDRF</sequence>
<dbReference type="NCBIfam" id="TIGR03696">
    <property type="entry name" value="Rhs_assc_core"/>
    <property type="match status" value="1"/>
</dbReference>
<gene>
    <name evidence="2" type="ORF">S7S_18005</name>
</gene>
<reference evidence="2 3" key="1">
    <citation type="journal article" date="2012" name="J. Bacteriol.">
        <title>Genome sequence of an alkane-degrading bacterium, Alcanivorax pacificus type strain W11-5, isolated from deep sea sediment.</title>
        <authorList>
            <person name="Lai Q."/>
            <person name="Shao Z."/>
        </authorList>
    </citation>
    <scope>NUCLEOTIDE SEQUENCE [LARGE SCALE GENOMIC DNA]</scope>
    <source>
        <strain evidence="2 3">W11-5</strain>
    </source>
</reference>
<evidence type="ECO:0000259" key="1">
    <source>
        <dbReference type="Pfam" id="PF04830"/>
    </source>
</evidence>
<evidence type="ECO:0000313" key="3">
    <source>
        <dbReference type="Proteomes" id="UP000006764"/>
    </source>
</evidence>
<dbReference type="Gene3D" id="2.180.10.10">
    <property type="entry name" value="RHS repeat-associated core"/>
    <property type="match status" value="3"/>
</dbReference>
<dbReference type="PANTHER" id="PTHR32305:SF15">
    <property type="entry name" value="PROTEIN RHSA-RELATED"/>
    <property type="match status" value="1"/>
</dbReference>